<name>A0A160DWL0_9GAMM</name>
<dbReference type="Proteomes" id="UP000076830">
    <property type="component" value="Chromosome"/>
</dbReference>
<dbReference type="RefSeq" id="WP_067648857.1">
    <property type="nucleotide sequence ID" value="NZ_CP015249.1"/>
</dbReference>
<dbReference type="OrthoDB" id="5720638at2"/>
<feature type="domain" description="IPTL-CTERM protein sorting" evidence="2">
    <location>
        <begin position="205"/>
        <end position="230"/>
    </location>
</feature>
<dbReference type="AlphaFoldDB" id="A0A160DWL0"/>
<evidence type="ECO:0000259" key="2">
    <source>
        <dbReference type="Pfam" id="PF18203"/>
    </source>
</evidence>
<dbReference type="KEGG" id="dko:I596_2840"/>
<dbReference type="Pfam" id="PF18203">
    <property type="entry name" value="IPTL-CTERM"/>
    <property type="match status" value="1"/>
</dbReference>
<evidence type="ECO:0000313" key="3">
    <source>
        <dbReference type="EMBL" id="ANB18834.1"/>
    </source>
</evidence>
<keyword evidence="1" id="KW-1133">Transmembrane helix</keyword>
<feature type="transmembrane region" description="Helical" evidence="1">
    <location>
        <begin position="204"/>
        <end position="228"/>
    </location>
</feature>
<dbReference type="InterPro" id="IPR026442">
    <property type="entry name" value="IPTL_CTERM"/>
</dbReference>
<gene>
    <name evidence="3" type="ORF">I596_2840</name>
</gene>
<dbReference type="STRING" id="1300342.I596_2840"/>
<dbReference type="InterPro" id="IPR013783">
    <property type="entry name" value="Ig-like_fold"/>
</dbReference>
<proteinExistence type="predicted"/>
<evidence type="ECO:0000256" key="1">
    <source>
        <dbReference type="SAM" id="Phobius"/>
    </source>
</evidence>
<accession>A0A160DWL0</accession>
<dbReference type="EMBL" id="CP015249">
    <property type="protein sequence ID" value="ANB18834.1"/>
    <property type="molecule type" value="Genomic_DNA"/>
</dbReference>
<keyword evidence="4" id="KW-1185">Reference proteome</keyword>
<sequence>MCLSLSLAWAAPVSRYAAPEAPDVGAPTLEILPETLPVAIVGVHYNQGLRAIGGVPPHWVFVPGTLPPGFVFHHQTVVGIPTVPGIYTFTAIAIDSSGLTGERAYTLEVVDLQPQTITFPVQAVAQRPFFPGGTFAVDPLATGGASGNPVTYTAGPSNVCTISGITVTMLYPGACAITASQAGSGVYAPAAPVSQTVVLVLEAIAVPVLSQAALAVLAALLAGLGLWWRRVH</sequence>
<organism evidence="3 4">
    <name type="scientific">Dokdonella koreensis DS-123</name>
    <dbReference type="NCBI Taxonomy" id="1300342"/>
    <lineage>
        <taxon>Bacteria</taxon>
        <taxon>Pseudomonadati</taxon>
        <taxon>Pseudomonadota</taxon>
        <taxon>Gammaproteobacteria</taxon>
        <taxon>Lysobacterales</taxon>
        <taxon>Rhodanobacteraceae</taxon>
        <taxon>Dokdonella</taxon>
    </lineage>
</organism>
<evidence type="ECO:0000313" key="4">
    <source>
        <dbReference type="Proteomes" id="UP000076830"/>
    </source>
</evidence>
<keyword evidence="1" id="KW-0472">Membrane</keyword>
<dbReference type="Gene3D" id="2.60.40.10">
    <property type="entry name" value="Immunoglobulins"/>
    <property type="match status" value="1"/>
</dbReference>
<protein>
    <submittedName>
        <fullName evidence="3">PE-PGRS family protein</fullName>
    </submittedName>
</protein>
<keyword evidence="1" id="KW-0812">Transmembrane</keyword>
<reference evidence="3 4" key="1">
    <citation type="submission" date="2016-04" db="EMBL/GenBank/DDBJ databases">
        <title>Complete genome sequence of Dokdonella koreensis DS-123T.</title>
        <authorList>
            <person name="Kim J.F."/>
            <person name="Lee H."/>
            <person name="Kwak M.-J."/>
        </authorList>
    </citation>
    <scope>NUCLEOTIDE SEQUENCE [LARGE SCALE GENOMIC DNA]</scope>
    <source>
        <strain evidence="3 4">DS-123</strain>
    </source>
</reference>